<protein>
    <submittedName>
        <fullName evidence="1">Uncharacterized protein (DUF2336 family)</fullName>
    </submittedName>
</protein>
<dbReference type="Pfam" id="PF10098">
    <property type="entry name" value="DUF2336"/>
    <property type="match status" value="1"/>
</dbReference>
<name>A0ABU0IL17_9CAUL</name>
<keyword evidence="2" id="KW-1185">Reference proteome</keyword>
<dbReference type="EMBL" id="JAUSVS010000001">
    <property type="protein sequence ID" value="MDQ0462711.1"/>
    <property type="molecule type" value="Genomic_DNA"/>
</dbReference>
<organism evidence="1 2">
    <name type="scientific">Caulobacter ginsengisoli</name>
    <dbReference type="NCBI Taxonomy" id="400775"/>
    <lineage>
        <taxon>Bacteria</taxon>
        <taxon>Pseudomonadati</taxon>
        <taxon>Pseudomonadota</taxon>
        <taxon>Alphaproteobacteria</taxon>
        <taxon>Caulobacterales</taxon>
        <taxon>Caulobacteraceae</taxon>
        <taxon>Caulobacter</taxon>
    </lineage>
</organism>
<reference evidence="1 2" key="1">
    <citation type="submission" date="2023-07" db="EMBL/GenBank/DDBJ databases">
        <title>Genomic Encyclopedia of Type Strains, Phase IV (KMG-IV): sequencing the most valuable type-strain genomes for metagenomic binning, comparative biology and taxonomic classification.</title>
        <authorList>
            <person name="Goeker M."/>
        </authorList>
    </citation>
    <scope>NUCLEOTIDE SEQUENCE [LARGE SCALE GENOMIC DNA]</scope>
    <source>
        <strain evidence="1 2">DSM 18695</strain>
    </source>
</reference>
<evidence type="ECO:0000313" key="1">
    <source>
        <dbReference type="EMBL" id="MDQ0462711.1"/>
    </source>
</evidence>
<dbReference type="RefSeq" id="WP_307345403.1">
    <property type="nucleotide sequence ID" value="NZ_JAUSVS010000001.1"/>
</dbReference>
<dbReference type="InterPro" id="IPR019285">
    <property type="entry name" value="DUF2336"/>
</dbReference>
<accession>A0ABU0IL17</accession>
<gene>
    <name evidence="1" type="ORF">QO010_000459</name>
</gene>
<dbReference type="Proteomes" id="UP001228905">
    <property type="component" value="Unassembled WGS sequence"/>
</dbReference>
<sequence length="370" mass="39863">MSIAAEAIRLEALARSRAPEDREHLLDALVDLCANADPAELTGAPQIQALLQAVFMSLVAEAERDIRRRLAEKIAPVAWAPAGLVNVLALDEIEIAGPVIAESPVLKDHDLIRLLVESTLEHQIAVARRGSLSATVVEAILQQDEPAVLTALACNDTAEISQSGMVRLVETARRQAALRSPLARHPRLSSDLAQRLYVWVGQSLRAALISRFRLDPMELDAALASAVRDAHAAVEGGEIRLDTDAEQLEQERRLIGKLAEAGQLRPGYLLRALRERRLPLFVFALATLGKFEVDHIQRAIDSDRPELLALACAAVGIDRSVFPAILDTVRELNGGHPGGGDEGARKAANAFGPYAPDIAGAAFRQTASSF</sequence>
<evidence type="ECO:0000313" key="2">
    <source>
        <dbReference type="Proteomes" id="UP001228905"/>
    </source>
</evidence>
<comment type="caution">
    <text evidence="1">The sequence shown here is derived from an EMBL/GenBank/DDBJ whole genome shotgun (WGS) entry which is preliminary data.</text>
</comment>
<proteinExistence type="predicted"/>